<evidence type="ECO:0000256" key="1">
    <source>
        <dbReference type="ARBA" id="ARBA00004651"/>
    </source>
</evidence>
<dbReference type="Proteomes" id="UP001239680">
    <property type="component" value="Unassembled WGS sequence"/>
</dbReference>
<dbReference type="PANTHER" id="PTHR43848">
    <property type="entry name" value="PUTRESCINE TRANSPORT SYSTEM PERMEASE PROTEIN POTI"/>
    <property type="match status" value="1"/>
</dbReference>
<sequence length="282" mass="30650">MSRPRRKSWSSEGRLAWALTRIITLLVYIFMFAPIVATVVLSFNASQFGGFPMTGFSLRWYEVLWQNARVIEAFQISLWIALVTAVVTTLLGIVTAFALVRFDFLGKSILGTVVILPALVPETILGVGLLILIKAIETPRSLGILVLGHILLALPYVVLIAQARMVGVKRIYEEAAMSLGASRLATFRAITLPLLLPAVVAGALLAFTISFDNTSASLFWRPAGVETMPTQILSMLKTSISPEVNALGTVMIVMTVGIPLIGGILVQVVSRLKKRTTRETAK</sequence>
<dbReference type="Gene3D" id="1.10.3720.10">
    <property type="entry name" value="MetI-like"/>
    <property type="match status" value="1"/>
</dbReference>
<evidence type="ECO:0000313" key="10">
    <source>
        <dbReference type="EMBL" id="MDQ2065902.1"/>
    </source>
</evidence>
<feature type="transmembrane region" description="Helical" evidence="8">
    <location>
        <begin position="112"/>
        <end position="136"/>
    </location>
</feature>
<comment type="similarity">
    <text evidence="2">Belongs to the binding-protein-dependent transport system permease family. CysTW subfamily.</text>
</comment>
<accession>A0ABU0VVX7</accession>
<evidence type="ECO:0000313" key="11">
    <source>
        <dbReference type="Proteomes" id="UP001239680"/>
    </source>
</evidence>
<comment type="subcellular location">
    <subcellularLocation>
        <location evidence="1 8">Cell membrane</location>
        <topology evidence="1 8">Multi-pass membrane protein</topology>
    </subcellularLocation>
</comment>
<dbReference type="Pfam" id="PF00528">
    <property type="entry name" value="BPD_transp_1"/>
    <property type="match status" value="1"/>
</dbReference>
<dbReference type="InterPro" id="IPR035906">
    <property type="entry name" value="MetI-like_sf"/>
</dbReference>
<comment type="caution">
    <text evidence="10">The sequence shown here is derived from an EMBL/GenBank/DDBJ whole genome shotgun (WGS) entry which is preliminary data.</text>
</comment>
<proteinExistence type="inferred from homology"/>
<keyword evidence="7 8" id="KW-0472">Membrane</keyword>
<keyword evidence="6 8" id="KW-1133">Transmembrane helix</keyword>
<keyword evidence="11" id="KW-1185">Reference proteome</keyword>
<feature type="domain" description="ABC transmembrane type-1" evidence="9">
    <location>
        <begin position="74"/>
        <end position="262"/>
    </location>
</feature>
<evidence type="ECO:0000256" key="7">
    <source>
        <dbReference type="ARBA" id="ARBA00023136"/>
    </source>
</evidence>
<dbReference type="PROSITE" id="PS50928">
    <property type="entry name" value="ABC_TM1"/>
    <property type="match status" value="1"/>
</dbReference>
<feature type="transmembrane region" description="Helical" evidence="8">
    <location>
        <begin position="21"/>
        <end position="43"/>
    </location>
</feature>
<evidence type="ECO:0000256" key="2">
    <source>
        <dbReference type="ARBA" id="ARBA00007069"/>
    </source>
</evidence>
<evidence type="ECO:0000256" key="6">
    <source>
        <dbReference type="ARBA" id="ARBA00022989"/>
    </source>
</evidence>
<protein>
    <submittedName>
        <fullName evidence="10">ABC transporter permease</fullName>
    </submittedName>
</protein>
<feature type="transmembrane region" description="Helical" evidence="8">
    <location>
        <begin position="76"/>
        <end position="100"/>
    </location>
</feature>
<keyword evidence="3 8" id="KW-0813">Transport</keyword>
<dbReference type="SUPFAM" id="SSF161098">
    <property type="entry name" value="MetI-like"/>
    <property type="match status" value="1"/>
</dbReference>
<feature type="transmembrane region" description="Helical" evidence="8">
    <location>
        <begin position="187"/>
        <end position="211"/>
    </location>
</feature>
<evidence type="ECO:0000256" key="5">
    <source>
        <dbReference type="ARBA" id="ARBA00022692"/>
    </source>
</evidence>
<dbReference type="RefSeq" id="WP_306679586.1">
    <property type="nucleotide sequence ID" value="NZ_JAVDBT010000004.1"/>
</dbReference>
<dbReference type="CDD" id="cd06261">
    <property type="entry name" value="TM_PBP2"/>
    <property type="match status" value="1"/>
</dbReference>
<dbReference type="InterPro" id="IPR051789">
    <property type="entry name" value="Bact_Polyamine_Transport"/>
</dbReference>
<keyword evidence="5 8" id="KW-0812">Transmembrane</keyword>
<evidence type="ECO:0000256" key="3">
    <source>
        <dbReference type="ARBA" id="ARBA00022448"/>
    </source>
</evidence>
<name>A0ABU0VVX7_9RHOB</name>
<dbReference type="EMBL" id="JAVDBT010000004">
    <property type="protein sequence ID" value="MDQ2065902.1"/>
    <property type="molecule type" value="Genomic_DNA"/>
</dbReference>
<gene>
    <name evidence="10" type="ORF">Q9295_05935</name>
</gene>
<dbReference type="InterPro" id="IPR000515">
    <property type="entry name" value="MetI-like"/>
</dbReference>
<dbReference type="PANTHER" id="PTHR43848:SF2">
    <property type="entry name" value="PUTRESCINE TRANSPORT SYSTEM PERMEASE PROTEIN POTI"/>
    <property type="match status" value="1"/>
</dbReference>
<keyword evidence="4" id="KW-1003">Cell membrane</keyword>
<organism evidence="10 11">
    <name type="scientific">Pseudogemmobacter lacusdianii</name>
    <dbReference type="NCBI Taxonomy" id="3069608"/>
    <lineage>
        <taxon>Bacteria</taxon>
        <taxon>Pseudomonadati</taxon>
        <taxon>Pseudomonadota</taxon>
        <taxon>Alphaproteobacteria</taxon>
        <taxon>Rhodobacterales</taxon>
        <taxon>Paracoccaceae</taxon>
        <taxon>Pseudogemmobacter</taxon>
    </lineage>
</organism>
<evidence type="ECO:0000256" key="8">
    <source>
        <dbReference type="RuleBase" id="RU363032"/>
    </source>
</evidence>
<evidence type="ECO:0000256" key="4">
    <source>
        <dbReference type="ARBA" id="ARBA00022475"/>
    </source>
</evidence>
<reference evidence="10 11" key="1">
    <citation type="submission" date="2023-08" db="EMBL/GenBank/DDBJ databases">
        <title>Characterization of two Paracoccaceae strains isolated from Phycosphere and proposal of Xinfangfangia lacusdiani sp. nov.</title>
        <authorList>
            <person name="Deng Y."/>
            <person name="Zhang Y.Q."/>
        </authorList>
    </citation>
    <scope>NUCLEOTIDE SEQUENCE [LARGE SCALE GENOMIC DNA]</scope>
    <source>
        <strain evidence="10 11">CPCC 101601</strain>
    </source>
</reference>
<feature type="transmembrane region" description="Helical" evidence="8">
    <location>
        <begin position="142"/>
        <end position="166"/>
    </location>
</feature>
<evidence type="ECO:0000259" key="9">
    <source>
        <dbReference type="PROSITE" id="PS50928"/>
    </source>
</evidence>
<feature type="transmembrane region" description="Helical" evidence="8">
    <location>
        <begin position="246"/>
        <end position="269"/>
    </location>
</feature>